<organism evidence="7 8">
    <name type="scientific">Paenibacillus woosongensis</name>
    <dbReference type="NCBI Taxonomy" id="307580"/>
    <lineage>
        <taxon>Bacteria</taxon>
        <taxon>Bacillati</taxon>
        <taxon>Bacillota</taxon>
        <taxon>Bacilli</taxon>
        <taxon>Bacillales</taxon>
        <taxon>Paenibacillaceae</taxon>
        <taxon>Paenibacillus</taxon>
    </lineage>
</organism>
<evidence type="ECO:0000313" key="7">
    <source>
        <dbReference type="EMBL" id="GIP59286.1"/>
    </source>
</evidence>
<feature type="transmembrane region" description="Helical" evidence="5">
    <location>
        <begin position="20"/>
        <end position="41"/>
    </location>
</feature>
<evidence type="ECO:0000313" key="8">
    <source>
        <dbReference type="Proteomes" id="UP000681290"/>
    </source>
</evidence>
<sequence length="414" mass="44687">MIPFLKKDLLVFWRDKKALAVSLVMPLILIAVLGFALPGWIENPAKLLEMKVALVNLDDEAAAVQQIQSELGSDPGTEWMSPIQALTGLLQSEEVRSFVHLQELSSEEARRQLEEEQIEAIITIPDGFSLGAFHKMLLNEGDGAEVQVTAREASLQVDVLKEWITGLMHSMNFHAALQHAGGQEVAAAAAVVLAEGDALGGREIIPGAETVTSFQYFALAVSIVFALLLSTTSSTKASAEKREQTLQRILLTGSHPMKYLSGKMSSTFCFSMLQFAVVILVSHLALGIFPGRSLHFWLGMFCVLVFLSLCVGALAALFTALVFRLEDSVASGLSFLVILIAGTIGGSFAPIYVLPGWLKAAGEWTPNGLSLAVLLDWLQTETNASLTLPLIKLGTFALAAAGLAIWLFPRRGRI</sequence>
<dbReference type="PANTHER" id="PTHR43077">
    <property type="entry name" value="TRANSPORT PERMEASE YVFS-RELATED"/>
    <property type="match status" value="1"/>
</dbReference>
<keyword evidence="3 5" id="KW-1133">Transmembrane helix</keyword>
<dbReference type="PANTHER" id="PTHR43077:SF10">
    <property type="entry name" value="TRANSPORT PERMEASE PROTEIN"/>
    <property type="match status" value="1"/>
</dbReference>
<feature type="domain" description="ABC-2 type transporter transmembrane" evidence="6">
    <location>
        <begin position="17"/>
        <end position="406"/>
    </location>
</feature>
<dbReference type="Proteomes" id="UP000681290">
    <property type="component" value="Unassembled WGS sequence"/>
</dbReference>
<dbReference type="InterPro" id="IPR013525">
    <property type="entry name" value="ABC2_TM"/>
</dbReference>
<evidence type="ECO:0000256" key="4">
    <source>
        <dbReference type="ARBA" id="ARBA00023136"/>
    </source>
</evidence>
<dbReference type="Pfam" id="PF12698">
    <property type="entry name" value="ABC2_membrane_3"/>
    <property type="match status" value="1"/>
</dbReference>
<accession>A0ABQ4MTP4</accession>
<keyword evidence="4 5" id="KW-0472">Membrane</keyword>
<keyword evidence="2 5" id="KW-0812">Transmembrane</keyword>
<feature type="transmembrane region" description="Helical" evidence="5">
    <location>
        <begin position="267"/>
        <end position="289"/>
    </location>
</feature>
<evidence type="ECO:0000256" key="2">
    <source>
        <dbReference type="ARBA" id="ARBA00022692"/>
    </source>
</evidence>
<feature type="transmembrane region" description="Helical" evidence="5">
    <location>
        <begin position="214"/>
        <end position="232"/>
    </location>
</feature>
<evidence type="ECO:0000256" key="5">
    <source>
        <dbReference type="SAM" id="Phobius"/>
    </source>
</evidence>
<gene>
    <name evidence="7" type="primary">yfiM_2</name>
    <name evidence="7" type="ORF">J15TS10_31000</name>
</gene>
<feature type="transmembrane region" description="Helical" evidence="5">
    <location>
        <begin position="335"/>
        <end position="354"/>
    </location>
</feature>
<comment type="subcellular location">
    <subcellularLocation>
        <location evidence="1">Membrane</location>
        <topology evidence="1">Multi-pass membrane protein</topology>
    </subcellularLocation>
</comment>
<proteinExistence type="predicted"/>
<dbReference type="InterPro" id="IPR051328">
    <property type="entry name" value="T7SS_ABC-Transporter"/>
</dbReference>
<evidence type="ECO:0000256" key="1">
    <source>
        <dbReference type="ARBA" id="ARBA00004141"/>
    </source>
</evidence>
<protein>
    <submittedName>
        <fullName evidence="7">Transport permease YfiM</fullName>
    </submittedName>
</protein>
<feature type="transmembrane region" description="Helical" evidence="5">
    <location>
        <begin position="386"/>
        <end position="408"/>
    </location>
</feature>
<keyword evidence="8" id="KW-1185">Reference proteome</keyword>
<feature type="transmembrane region" description="Helical" evidence="5">
    <location>
        <begin position="295"/>
        <end position="323"/>
    </location>
</feature>
<reference evidence="7 8" key="1">
    <citation type="submission" date="2021-03" db="EMBL/GenBank/DDBJ databases">
        <title>Antimicrobial resistance genes in bacteria isolated from Japanese honey, and their potential for conferring macrolide and lincosamide resistance in the American foulbrood pathogen Paenibacillus larvae.</title>
        <authorList>
            <person name="Okamoto M."/>
            <person name="Kumagai M."/>
            <person name="Kanamori H."/>
            <person name="Takamatsu D."/>
        </authorList>
    </citation>
    <scope>NUCLEOTIDE SEQUENCE [LARGE SCALE GENOMIC DNA]</scope>
    <source>
        <strain evidence="7 8">J15TS10</strain>
    </source>
</reference>
<comment type="caution">
    <text evidence="7">The sequence shown here is derived from an EMBL/GenBank/DDBJ whole genome shotgun (WGS) entry which is preliminary data.</text>
</comment>
<dbReference type="RefSeq" id="WP_244996517.1">
    <property type="nucleotide sequence ID" value="NZ_BOSM01000005.1"/>
</dbReference>
<dbReference type="EMBL" id="BOSM01000005">
    <property type="protein sequence ID" value="GIP59286.1"/>
    <property type="molecule type" value="Genomic_DNA"/>
</dbReference>
<name>A0ABQ4MTP4_9BACL</name>
<evidence type="ECO:0000256" key="3">
    <source>
        <dbReference type="ARBA" id="ARBA00022989"/>
    </source>
</evidence>
<dbReference type="Gene3D" id="3.40.1710.10">
    <property type="entry name" value="abc type-2 transporter like domain"/>
    <property type="match status" value="1"/>
</dbReference>
<evidence type="ECO:0000259" key="6">
    <source>
        <dbReference type="Pfam" id="PF12698"/>
    </source>
</evidence>